<evidence type="ECO:0000313" key="5">
    <source>
        <dbReference type="Proteomes" id="UP000801492"/>
    </source>
</evidence>
<dbReference type="OrthoDB" id="5803771at2759"/>
<dbReference type="EMBL" id="VTPC01033004">
    <property type="protein sequence ID" value="KAF2891404.1"/>
    <property type="molecule type" value="Genomic_DNA"/>
</dbReference>
<reference evidence="4" key="1">
    <citation type="submission" date="2019-08" db="EMBL/GenBank/DDBJ databases">
        <title>The genome of the North American firefly Photinus pyralis.</title>
        <authorList>
            <consortium name="Photinus pyralis genome working group"/>
            <person name="Fallon T.R."/>
            <person name="Sander Lower S.E."/>
            <person name="Weng J.-K."/>
        </authorList>
    </citation>
    <scope>NUCLEOTIDE SEQUENCE</scope>
    <source>
        <strain evidence="4">TRF0915ILg1</strain>
        <tissue evidence="4">Whole body</tissue>
    </source>
</reference>
<evidence type="ECO:0000259" key="3">
    <source>
        <dbReference type="PROSITE" id="PS51031"/>
    </source>
</evidence>
<comment type="subcellular location">
    <subcellularLocation>
        <location evidence="1">Nucleus</location>
    </subcellularLocation>
</comment>
<feature type="region of interest" description="Disordered" evidence="2">
    <location>
        <begin position="45"/>
        <end position="75"/>
    </location>
</feature>
<keyword evidence="1" id="KW-0539">Nucleus</keyword>
<keyword evidence="5" id="KW-1185">Reference proteome</keyword>
<dbReference type="GO" id="GO:0003677">
    <property type="term" value="F:DNA binding"/>
    <property type="evidence" value="ECO:0007669"/>
    <property type="project" value="InterPro"/>
</dbReference>
<accession>A0A8K0G9R0</accession>
<dbReference type="AlphaFoldDB" id="A0A8K0G9R0"/>
<gene>
    <name evidence="4" type="ORF">ILUMI_14769</name>
</gene>
<proteinExistence type="predicted"/>
<dbReference type="GO" id="GO:0005634">
    <property type="term" value="C:nucleus"/>
    <property type="evidence" value="ECO:0007669"/>
    <property type="project" value="UniProtKB-SubCell"/>
</dbReference>
<organism evidence="4 5">
    <name type="scientific">Ignelater luminosus</name>
    <name type="common">Cucubano</name>
    <name type="synonym">Pyrophorus luminosus</name>
    <dbReference type="NCBI Taxonomy" id="2038154"/>
    <lineage>
        <taxon>Eukaryota</taxon>
        <taxon>Metazoa</taxon>
        <taxon>Ecdysozoa</taxon>
        <taxon>Arthropoda</taxon>
        <taxon>Hexapoda</taxon>
        <taxon>Insecta</taxon>
        <taxon>Pterygota</taxon>
        <taxon>Neoptera</taxon>
        <taxon>Endopterygota</taxon>
        <taxon>Coleoptera</taxon>
        <taxon>Polyphaga</taxon>
        <taxon>Elateriformia</taxon>
        <taxon>Elateroidea</taxon>
        <taxon>Elateridae</taxon>
        <taxon>Agrypninae</taxon>
        <taxon>Pyrophorini</taxon>
        <taxon>Ignelater</taxon>
    </lineage>
</organism>
<evidence type="ECO:0000256" key="1">
    <source>
        <dbReference type="PROSITE-ProRule" id="PRU00371"/>
    </source>
</evidence>
<protein>
    <recommendedName>
        <fullName evidence="3">BESS domain-containing protein</fullName>
    </recommendedName>
</protein>
<dbReference type="Proteomes" id="UP000801492">
    <property type="component" value="Unassembled WGS sequence"/>
</dbReference>
<sequence>METLKKRKEVPKDGDSNPVLIEVVEENENKEKICKCLTTHCPNGKVKRKSDQQSEVVETLKNRKEAPKDDDSDPMLIEVVEENENKERRCKFLTTHCPNGKAINYLKRQSDEQNKVVETLKKRKEVPKDDDSDPVLTFFRSMALTVKDLGPNLIVEAKSRILAVVSELEMKSLQST</sequence>
<dbReference type="PROSITE" id="PS51031">
    <property type="entry name" value="BESS"/>
    <property type="match status" value="1"/>
</dbReference>
<evidence type="ECO:0000313" key="4">
    <source>
        <dbReference type="EMBL" id="KAF2891404.1"/>
    </source>
</evidence>
<name>A0A8K0G9R0_IGNLU</name>
<feature type="compositionally biased region" description="Basic and acidic residues" evidence="2">
    <location>
        <begin position="58"/>
        <end position="69"/>
    </location>
</feature>
<dbReference type="InterPro" id="IPR004210">
    <property type="entry name" value="BESS_motif"/>
</dbReference>
<evidence type="ECO:0000256" key="2">
    <source>
        <dbReference type="SAM" id="MobiDB-lite"/>
    </source>
</evidence>
<feature type="domain" description="BESS" evidence="3">
    <location>
        <begin position="132"/>
        <end position="171"/>
    </location>
</feature>
<comment type="caution">
    <text evidence="4">The sequence shown here is derived from an EMBL/GenBank/DDBJ whole genome shotgun (WGS) entry which is preliminary data.</text>
</comment>